<evidence type="ECO:0000256" key="1">
    <source>
        <dbReference type="SAM" id="SignalP"/>
    </source>
</evidence>
<dbReference type="EMBL" id="QXED01000006">
    <property type="protein sequence ID" value="RIV20517.1"/>
    <property type="molecule type" value="Genomic_DNA"/>
</dbReference>
<sequence>MKKLLIILLLLAGNSFAQTELKGWTGYRGNPFDRVITLMGTDTAATVSVSAYQENKAALLAPTDQPSVSKTGKQLLIRWANTIALPDQSWIEIRMGSTVRYAGWLLISKDPKSFVAPPSSNLTKFFTLENVASGHVLPHSGASRLLVGDCYPSDRSTADPLWRVEAFDDNTCVLRGPPSETFSGTVVVTVYKKLSN</sequence>
<dbReference type="RefSeq" id="WP_119669685.1">
    <property type="nucleotide sequence ID" value="NZ_QXED01000006.1"/>
</dbReference>
<gene>
    <name evidence="2" type="ORF">DYU11_20955</name>
</gene>
<name>A0A418M3X7_9BACT</name>
<accession>A0A418M3X7</accession>
<organism evidence="2 3">
    <name type="scientific">Fibrisoma montanum</name>
    <dbReference type="NCBI Taxonomy" id="2305895"/>
    <lineage>
        <taxon>Bacteria</taxon>
        <taxon>Pseudomonadati</taxon>
        <taxon>Bacteroidota</taxon>
        <taxon>Cytophagia</taxon>
        <taxon>Cytophagales</taxon>
        <taxon>Spirosomataceae</taxon>
        <taxon>Fibrisoma</taxon>
    </lineage>
</organism>
<dbReference type="Proteomes" id="UP000283523">
    <property type="component" value="Unassembled WGS sequence"/>
</dbReference>
<feature type="chain" id="PRO_5019495563" evidence="1">
    <location>
        <begin position="18"/>
        <end position="196"/>
    </location>
</feature>
<keyword evidence="3" id="KW-1185">Reference proteome</keyword>
<keyword evidence="1" id="KW-0732">Signal</keyword>
<comment type="caution">
    <text evidence="2">The sequence shown here is derived from an EMBL/GenBank/DDBJ whole genome shotgun (WGS) entry which is preliminary data.</text>
</comment>
<dbReference type="AlphaFoldDB" id="A0A418M3X7"/>
<evidence type="ECO:0000313" key="3">
    <source>
        <dbReference type="Proteomes" id="UP000283523"/>
    </source>
</evidence>
<feature type="signal peptide" evidence="1">
    <location>
        <begin position="1"/>
        <end position="17"/>
    </location>
</feature>
<proteinExistence type="predicted"/>
<evidence type="ECO:0000313" key="2">
    <source>
        <dbReference type="EMBL" id="RIV20517.1"/>
    </source>
</evidence>
<protein>
    <submittedName>
        <fullName evidence="2">Uncharacterized protein</fullName>
    </submittedName>
</protein>
<reference evidence="2 3" key="1">
    <citation type="submission" date="2018-08" db="EMBL/GenBank/DDBJ databases">
        <title>Fibrisoma montanum sp. nov., isolated from Danxia mountain soil.</title>
        <authorList>
            <person name="Huang Y."/>
        </authorList>
    </citation>
    <scope>NUCLEOTIDE SEQUENCE [LARGE SCALE GENOMIC DNA]</scope>
    <source>
        <strain evidence="2 3">HYT19</strain>
    </source>
</reference>